<evidence type="ECO:0000313" key="2">
    <source>
        <dbReference type="Proteomes" id="UP000283745"/>
    </source>
</evidence>
<proteinExistence type="predicted"/>
<dbReference type="AlphaFoldDB" id="A0A414EP37"/>
<gene>
    <name evidence="1" type="ORF">DW740_04570</name>
</gene>
<dbReference type="Pfam" id="PF05973">
    <property type="entry name" value="Gp49"/>
    <property type="match status" value="1"/>
</dbReference>
<sequence length="95" mass="11789">MKVHSYFSETGRDLIMEYIDSLTEDERIDALSVLECIEKDEFEEIFFKRWEKKIYEVYFRKHNRIFYVTVDKENIYLLHACRKQKNQTEKRIKIL</sequence>
<dbReference type="EMBL" id="QSKF01000003">
    <property type="protein sequence ID" value="RHE40818.1"/>
    <property type="molecule type" value="Genomic_DNA"/>
</dbReference>
<accession>A0A414EP37</accession>
<dbReference type="InterPro" id="IPR009241">
    <property type="entry name" value="HigB-like"/>
</dbReference>
<reference evidence="1 2" key="1">
    <citation type="submission" date="2018-08" db="EMBL/GenBank/DDBJ databases">
        <title>A genome reference for cultivated species of the human gut microbiota.</title>
        <authorList>
            <person name="Zou Y."/>
            <person name="Xue W."/>
            <person name="Luo G."/>
        </authorList>
    </citation>
    <scope>NUCLEOTIDE SEQUENCE [LARGE SCALE GENOMIC DNA]</scope>
    <source>
        <strain evidence="1 2">AM28-23</strain>
    </source>
</reference>
<organism evidence="1 2">
    <name type="scientific">Blautia obeum</name>
    <dbReference type="NCBI Taxonomy" id="40520"/>
    <lineage>
        <taxon>Bacteria</taxon>
        <taxon>Bacillati</taxon>
        <taxon>Bacillota</taxon>
        <taxon>Clostridia</taxon>
        <taxon>Lachnospirales</taxon>
        <taxon>Lachnospiraceae</taxon>
        <taxon>Blautia</taxon>
    </lineage>
</organism>
<evidence type="ECO:0000313" key="1">
    <source>
        <dbReference type="EMBL" id="RHE40818.1"/>
    </source>
</evidence>
<name>A0A414EP37_9FIRM</name>
<protein>
    <submittedName>
        <fullName evidence="1">Uncharacterized protein</fullName>
    </submittedName>
</protein>
<dbReference type="RefSeq" id="WP_015541891.1">
    <property type="nucleotide sequence ID" value="NZ_CABJFK010000003.1"/>
</dbReference>
<comment type="caution">
    <text evidence="1">The sequence shown here is derived from an EMBL/GenBank/DDBJ whole genome shotgun (WGS) entry which is preliminary data.</text>
</comment>
<dbReference type="Proteomes" id="UP000283745">
    <property type="component" value="Unassembled WGS sequence"/>
</dbReference>